<keyword evidence="2" id="KW-1185">Reference proteome</keyword>
<protein>
    <submittedName>
        <fullName evidence="1">Uncharacterized protein</fullName>
    </submittedName>
</protein>
<name>A0A7W7FIG2_9MICO</name>
<dbReference type="AlphaFoldDB" id="A0A7W7FIG2"/>
<comment type="caution">
    <text evidence="1">The sequence shown here is derived from an EMBL/GenBank/DDBJ whole genome shotgun (WGS) entry which is preliminary data.</text>
</comment>
<evidence type="ECO:0000313" key="1">
    <source>
        <dbReference type="EMBL" id="MBB4667042.1"/>
    </source>
</evidence>
<dbReference type="Proteomes" id="UP000573729">
    <property type="component" value="Unassembled WGS sequence"/>
</dbReference>
<sequence length="125" mass="13416">MSATDTVSSAPAFIRRPDLEQAAVVETLPARLLLQIREGSLNLVAEGTVRSYERAAADPTQPGVAADARISHAIPARDIIDLLGHALADKVADWRLTADATETARIEQYLAELRDVIFRAGRAAA</sequence>
<proteinExistence type="predicted"/>
<evidence type="ECO:0000313" key="2">
    <source>
        <dbReference type="Proteomes" id="UP000573729"/>
    </source>
</evidence>
<accession>A0A7W7FIG2</accession>
<organism evidence="1 2">
    <name type="scientific">Microbacterium marinum</name>
    <dbReference type="NCBI Taxonomy" id="421115"/>
    <lineage>
        <taxon>Bacteria</taxon>
        <taxon>Bacillati</taxon>
        <taxon>Actinomycetota</taxon>
        <taxon>Actinomycetes</taxon>
        <taxon>Micrococcales</taxon>
        <taxon>Microbacteriaceae</taxon>
        <taxon>Microbacterium</taxon>
    </lineage>
</organism>
<reference evidence="1 2" key="1">
    <citation type="submission" date="2020-08" db="EMBL/GenBank/DDBJ databases">
        <title>Sequencing the genomes of 1000 actinobacteria strains.</title>
        <authorList>
            <person name="Klenk H.-P."/>
        </authorList>
    </citation>
    <scope>NUCLEOTIDE SEQUENCE [LARGE SCALE GENOMIC DNA]</scope>
    <source>
        <strain evidence="1 2">DSM 24947</strain>
    </source>
</reference>
<dbReference type="RefSeq" id="WP_184217170.1">
    <property type="nucleotide sequence ID" value="NZ_JACHMD010000001.1"/>
</dbReference>
<dbReference type="EMBL" id="JACHMD010000001">
    <property type="protein sequence ID" value="MBB4667042.1"/>
    <property type="molecule type" value="Genomic_DNA"/>
</dbReference>
<gene>
    <name evidence="1" type="ORF">BKA24_001751</name>
</gene>